<protein>
    <submittedName>
        <fullName evidence="1">Uncharacterized protein</fullName>
    </submittedName>
</protein>
<dbReference type="Proteomes" id="UP001055580">
    <property type="component" value="Chromosome"/>
</dbReference>
<proteinExistence type="predicted"/>
<gene>
    <name evidence="1" type="ORF">M9980_13415</name>
</gene>
<dbReference type="EMBL" id="CP098401">
    <property type="protein sequence ID" value="URW75510.1"/>
    <property type="molecule type" value="Genomic_DNA"/>
</dbReference>
<reference evidence="1" key="1">
    <citation type="submission" date="2022-05" db="EMBL/GenBank/DDBJ databases">
        <title>Sphingomonas sp. strain RMG20 Genome sequencing and assembly.</title>
        <authorList>
            <person name="Kim I."/>
        </authorList>
    </citation>
    <scope>NUCLEOTIDE SEQUENCE</scope>
    <source>
        <strain evidence="1">RMG20</strain>
    </source>
</reference>
<accession>A0ABY4TSX2</accession>
<sequence>MVLMVVHKYLKATGMPPTKFGRGVANDPRLVGDMARGRVPGPDMVARIKAFIAAHPEGRA</sequence>
<evidence type="ECO:0000313" key="2">
    <source>
        <dbReference type="Proteomes" id="UP001055580"/>
    </source>
</evidence>
<evidence type="ECO:0000313" key="1">
    <source>
        <dbReference type="EMBL" id="URW75510.1"/>
    </source>
</evidence>
<name>A0ABY4TSX2_9SPHN</name>
<keyword evidence="2" id="KW-1185">Reference proteome</keyword>
<dbReference type="RefSeq" id="WP_250751778.1">
    <property type="nucleotide sequence ID" value="NZ_CP098401.1"/>
</dbReference>
<organism evidence="1 2">
    <name type="scientific">Sphingomonas donggukensis</name>
    <dbReference type="NCBI Taxonomy" id="2949093"/>
    <lineage>
        <taxon>Bacteria</taxon>
        <taxon>Pseudomonadati</taxon>
        <taxon>Pseudomonadota</taxon>
        <taxon>Alphaproteobacteria</taxon>
        <taxon>Sphingomonadales</taxon>
        <taxon>Sphingomonadaceae</taxon>
        <taxon>Sphingomonas</taxon>
    </lineage>
</organism>